<organism evidence="3 4">
    <name type="scientific">Protea cynaroides</name>
    <dbReference type="NCBI Taxonomy" id="273540"/>
    <lineage>
        <taxon>Eukaryota</taxon>
        <taxon>Viridiplantae</taxon>
        <taxon>Streptophyta</taxon>
        <taxon>Embryophyta</taxon>
        <taxon>Tracheophyta</taxon>
        <taxon>Spermatophyta</taxon>
        <taxon>Magnoliopsida</taxon>
        <taxon>Proteales</taxon>
        <taxon>Proteaceae</taxon>
        <taxon>Protea</taxon>
    </lineage>
</organism>
<dbReference type="AlphaFoldDB" id="A0A9Q0GYA2"/>
<name>A0A9Q0GYA2_9MAGN</name>
<dbReference type="InterPro" id="IPR036869">
    <property type="entry name" value="J_dom_sf"/>
</dbReference>
<dbReference type="InterPro" id="IPR001623">
    <property type="entry name" value="DnaJ_domain"/>
</dbReference>
<feature type="region of interest" description="Disordered" evidence="1">
    <location>
        <begin position="234"/>
        <end position="500"/>
    </location>
</feature>
<feature type="compositionally biased region" description="Basic and acidic residues" evidence="1">
    <location>
        <begin position="408"/>
        <end position="426"/>
    </location>
</feature>
<dbReference type="InterPro" id="IPR024593">
    <property type="entry name" value="DUF3444"/>
</dbReference>
<evidence type="ECO:0000259" key="2">
    <source>
        <dbReference type="PROSITE" id="PS50076"/>
    </source>
</evidence>
<feature type="region of interest" description="Disordered" evidence="1">
    <location>
        <begin position="760"/>
        <end position="792"/>
    </location>
</feature>
<dbReference type="PANTHER" id="PTHR45089">
    <property type="entry name" value="DNAJ HEAT SHOCK AMINO-TERMINAL DOMAIN PROTEIN-RELATED"/>
    <property type="match status" value="1"/>
</dbReference>
<feature type="compositionally biased region" description="Basic and acidic residues" evidence="1">
    <location>
        <begin position="771"/>
        <end position="785"/>
    </location>
</feature>
<accession>A0A9Q0GYA2</accession>
<feature type="compositionally biased region" description="Basic and acidic residues" evidence="1">
    <location>
        <begin position="314"/>
        <end position="328"/>
    </location>
</feature>
<feature type="compositionally biased region" description="Basic and acidic residues" evidence="1">
    <location>
        <begin position="461"/>
        <end position="483"/>
    </location>
</feature>
<dbReference type="SUPFAM" id="SSF46565">
    <property type="entry name" value="Chaperone J-domain"/>
    <property type="match status" value="1"/>
</dbReference>
<keyword evidence="4" id="KW-1185">Reference proteome</keyword>
<feature type="region of interest" description="Disordered" evidence="1">
    <location>
        <begin position="844"/>
        <end position="875"/>
    </location>
</feature>
<dbReference type="Gene3D" id="1.10.287.110">
    <property type="entry name" value="DnaJ domain"/>
    <property type="match status" value="1"/>
</dbReference>
<dbReference type="Pfam" id="PF00226">
    <property type="entry name" value="DnaJ"/>
    <property type="match status" value="1"/>
</dbReference>
<dbReference type="Pfam" id="PF11926">
    <property type="entry name" value="DUF3444"/>
    <property type="match status" value="2"/>
</dbReference>
<dbReference type="PANTHER" id="PTHR45089:SF24">
    <property type="entry name" value="DNAJ HEAT SHOCK N-TERMINAL DOMAIN-CONTAINING PROTEIN"/>
    <property type="match status" value="1"/>
</dbReference>
<dbReference type="PROSITE" id="PS50076">
    <property type="entry name" value="DNAJ_2"/>
    <property type="match status" value="1"/>
</dbReference>
<evidence type="ECO:0000313" key="4">
    <source>
        <dbReference type="Proteomes" id="UP001141806"/>
    </source>
</evidence>
<evidence type="ECO:0000313" key="3">
    <source>
        <dbReference type="EMBL" id="KAJ4955211.1"/>
    </source>
</evidence>
<dbReference type="CDD" id="cd06257">
    <property type="entry name" value="DnaJ"/>
    <property type="match status" value="1"/>
</dbReference>
<feature type="compositionally biased region" description="Basic and acidic residues" evidence="1">
    <location>
        <begin position="296"/>
        <end position="306"/>
    </location>
</feature>
<dbReference type="Proteomes" id="UP001141806">
    <property type="component" value="Unassembled WGS sequence"/>
</dbReference>
<feature type="domain" description="J" evidence="2">
    <location>
        <begin position="67"/>
        <end position="131"/>
    </location>
</feature>
<dbReference type="EMBL" id="JAMYWD010000011">
    <property type="protein sequence ID" value="KAJ4955211.1"/>
    <property type="molecule type" value="Genomic_DNA"/>
</dbReference>
<protein>
    <recommendedName>
        <fullName evidence="2">J domain-containing protein</fullName>
    </recommendedName>
</protein>
<evidence type="ECO:0000256" key="1">
    <source>
        <dbReference type="SAM" id="MobiDB-lite"/>
    </source>
</evidence>
<gene>
    <name evidence="3" type="ORF">NE237_011994</name>
</gene>
<sequence>MECNKEEAVRAKEIAEKKMQSKDFVGARKIALKAQQLYPELDNISQMLTVCEVHCSAEQKILHSEMDWYGILQITQTADEASIKKQYRKLALLLHPDKNNFAGAEAAFKLIGEAQRVLTDQQKRNIYDMKCKHSVRSAAPRRAQQPANINSFVRKQPGNQNNFMNTSSQQFTGLHQQQPQNLPSFPNGQQTFWTICPFCSIRYQYYRNILNRALRCQSCTKPFVAYDLDAQGPTAGANCGQSASAQQKEIPGQGAKVGSQGTVGNPPGVGTRRTFGTGTQGQQYFPATGSTSNVGRDFKSTGKEDGNVDMGVGEEAKGRPKNQEKPVELKPPGNMGKKRGRELDEESSESFDKESSTDMEEDGAHLPEQNIGVAGARYPRRSSRQKNNVTYKEDLSDDDGAFSSPPKRSRESGSFRATEEQNKDDASEGGLPKIFRPSTSDAVSDVEKDNPLEENLPNGKNENEMRKENGKEADAVDDKEGRSKLGGHSKSIESPKTMPNPEYYDYPDPDFSNFDQLRELDKFAVDQIWALYDTIDAMPRFYARIRKVYSPGFNVRITWLEPIPDQNKIAWIEEDLPCACGSFKHGKTENTQDQLMFSHVILWERGNSRGSYKIYPRKGETWALFKGWDIKWSSDPENHQKYEFEFVEVISDYSEDSGISVVYLGRMKGFVSLFRQITKEGIHSFQIPTNELLRFSHRIPSFRMTGTEREDVPEGSYELDPASLPTDVEVFAHTEDVKMDNGSKHSCPKFSKYNGKLTMESVVPNTQQNRSEPRDEYGLETRNSEESSQNPMELNETLKKFSQANANQCAYEKTQKHLNNVKNGCFDGFAEAGVSTCQDDKERHRAVNASTSDNLLEDLNSSPASSSSEPDEIPEPEFYEFVTDRTSYKLRPGQIWALYSDHDAMPKFYGRIMKIKPEPDFKVWVTWLENCSLPEGSIEWTNEDMPVSCGVFKLGDTTDEYDSTGPFSHQLKAGLIGNSRYDIHPRKGEVWALYKNWEAEWTVANLPGCKYDLVEILECNNLVTKVKILELVHGKTVYKAAKERTLEIPHTELLRFSHQVPAFPLTEEKRGILRGCWELDPASLPFP</sequence>
<reference evidence="3" key="1">
    <citation type="journal article" date="2023" name="Plant J.">
        <title>The genome of the king protea, Protea cynaroides.</title>
        <authorList>
            <person name="Chang J."/>
            <person name="Duong T.A."/>
            <person name="Schoeman C."/>
            <person name="Ma X."/>
            <person name="Roodt D."/>
            <person name="Barker N."/>
            <person name="Li Z."/>
            <person name="Van de Peer Y."/>
            <person name="Mizrachi E."/>
        </authorList>
    </citation>
    <scope>NUCLEOTIDE SEQUENCE</scope>
    <source>
        <tissue evidence="3">Young leaves</tissue>
    </source>
</reference>
<dbReference type="SMART" id="SM00271">
    <property type="entry name" value="DnaJ"/>
    <property type="match status" value="1"/>
</dbReference>
<dbReference type="OrthoDB" id="10250354at2759"/>
<dbReference type="PRINTS" id="PR00625">
    <property type="entry name" value="JDOMAIN"/>
</dbReference>
<proteinExistence type="predicted"/>
<feature type="compositionally biased region" description="Low complexity" evidence="1">
    <location>
        <begin position="270"/>
        <end position="283"/>
    </location>
</feature>
<comment type="caution">
    <text evidence="3">The sequence shown here is derived from an EMBL/GenBank/DDBJ whole genome shotgun (WGS) entry which is preliminary data.</text>
</comment>